<protein>
    <submittedName>
        <fullName evidence="3">Uncharacterized protein</fullName>
    </submittedName>
</protein>
<dbReference type="Proteomes" id="UP001151582">
    <property type="component" value="Unassembled WGS sequence"/>
</dbReference>
<evidence type="ECO:0000313" key="3">
    <source>
        <dbReference type="EMBL" id="KAJ1973135.1"/>
    </source>
</evidence>
<feature type="chain" id="PRO_5040989954" evidence="2">
    <location>
        <begin position="25"/>
        <end position="158"/>
    </location>
</feature>
<feature type="region of interest" description="Disordered" evidence="1">
    <location>
        <begin position="60"/>
        <end position="158"/>
    </location>
</feature>
<feature type="compositionally biased region" description="Low complexity" evidence="1">
    <location>
        <begin position="125"/>
        <end position="158"/>
    </location>
</feature>
<evidence type="ECO:0000256" key="2">
    <source>
        <dbReference type="SAM" id="SignalP"/>
    </source>
</evidence>
<feature type="compositionally biased region" description="Basic and acidic residues" evidence="1">
    <location>
        <begin position="69"/>
        <end position="87"/>
    </location>
</feature>
<name>A0A9W8B435_9FUNG</name>
<gene>
    <name evidence="3" type="ORF">H4R34_005180</name>
</gene>
<reference evidence="3" key="1">
    <citation type="submission" date="2022-07" db="EMBL/GenBank/DDBJ databases">
        <title>Phylogenomic reconstructions and comparative analyses of Kickxellomycotina fungi.</title>
        <authorList>
            <person name="Reynolds N.K."/>
            <person name="Stajich J.E."/>
            <person name="Barry K."/>
            <person name="Grigoriev I.V."/>
            <person name="Crous P."/>
            <person name="Smith M.E."/>
        </authorList>
    </citation>
    <scope>NUCLEOTIDE SEQUENCE</scope>
    <source>
        <strain evidence="3">RSA 567</strain>
    </source>
</reference>
<keyword evidence="4" id="KW-1185">Reference proteome</keyword>
<feature type="signal peptide" evidence="2">
    <location>
        <begin position="1"/>
        <end position="24"/>
    </location>
</feature>
<keyword evidence="2" id="KW-0732">Signal</keyword>
<comment type="caution">
    <text evidence="3">The sequence shown here is derived from an EMBL/GenBank/DDBJ whole genome shotgun (WGS) entry which is preliminary data.</text>
</comment>
<organism evidence="3 4">
    <name type="scientific">Dimargaris verticillata</name>
    <dbReference type="NCBI Taxonomy" id="2761393"/>
    <lineage>
        <taxon>Eukaryota</taxon>
        <taxon>Fungi</taxon>
        <taxon>Fungi incertae sedis</taxon>
        <taxon>Zoopagomycota</taxon>
        <taxon>Kickxellomycotina</taxon>
        <taxon>Dimargaritomycetes</taxon>
        <taxon>Dimargaritales</taxon>
        <taxon>Dimargaritaceae</taxon>
        <taxon>Dimargaris</taxon>
    </lineage>
</organism>
<sequence length="158" mass="16224">MKFAYTAVAIVLGLTIVATNPVGALPHSVLTSTSAIDSAVPGQVLERRFGFGRLLSKVFKKRPQKKVQTKGEKKDKTKGKKEGDKKPGTPTPQKPVDTDTKSDNPDSPPPQANKGSNVKGAVISGAAGTLPMAGMMMMPMGGSSGSSSPNASSATDAA</sequence>
<proteinExistence type="predicted"/>
<evidence type="ECO:0000313" key="4">
    <source>
        <dbReference type="Proteomes" id="UP001151582"/>
    </source>
</evidence>
<dbReference type="AlphaFoldDB" id="A0A9W8B435"/>
<dbReference type="EMBL" id="JANBQB010000885">
    <property type="protein sequence ID" value="KAJ1973135.1"/>
    <property type="molecule type" value="Genomic_DNA"/>
</dbReference>
<accession>A0A9W8B435</accession>
<evidence type="ECO:0000256" key="1">
    <source>
        <dbReference type="SAM" id="MobiDB-lite"/>
    </source>
</evidence>